<organism evidence="4 5">
    <name type="scientific">Candidatus Thermofonsia Clade 1 bacterium</name>
    <dbReference type="NCBI Taxonomy" id="2364210"/>
    <lineage>
        <taxon>Bacteria</taxon>
        <taxon>Bacillati</taxon>
        <taxon>Chloroflexota</taxon>
        <taxon>Candidatus Thermofontia</taxon>
        <taxon>Candidatus Thermofonsia Clade 1</taxon>
    </lineage>
</organism>
<evidence type="ECO:0000256" key="1">
    <source>
        <dbReference type="ARBA" id="ARBA00022517"/>
    </source>
</evidence>
<dbReference type="Proteomes" id="UP000229681">
    <property type="component" value="Unassembled WGS sequence"/>
</dbReference>
<dbReference type="PANTHER" id="PTHR33515:SF1">
    <property type="entry name" value="RIBOSOME-BINDING FACTOR A, CHLOROPLASTIC-RELATED"/>
    <property type="match status" value="1"/>
</dbReference>
<keyword evidence="1 2" id="KW-0690">Ribosome biogenesis</keyword>
<protein>
    <recommendedName>
        <fullName evidence="2">Ribosome-binding factor A</fullName>
    </recommendedName>
</protein>
<dbReference type="Pfam" id="PF02033">
    <property type="entry name" value="RBFA"/>
    <property type="match status" value="1"/>
</dbReference>
<dbReference type="NCBIfam" id="TIGR00082">
    <property type="entry name" value="rbfA"/>
    <property type="match status" value="1"/>
</dbReference>
<evidence type="ECO:0000313" key="3">
    <source>
        <dbReference type="EMBL" id="PJF36446.1"/>
    </source>
</evidence>
<dbReference type="EMBL" id="PGTL01000038">
    <property type="protein sequence ID" value="PJF42037.1"/>
    <property type="molecule type" value="Genomic_DNA"/>
</dbReference>
<evidence type="ECO:0000313" key="5">
    <source>
        <dbReference type="Proteomes" id="UP000228947"/>
    </source>
</evidence>
<gene>
    <name evidence="2 4" type="primary">rbfA</name>
    <name evidence="3" type="ORF">CUN49_05390</name>
    <name evidence="4" type="ORF">CUN50_05610</name>
</gene>
<comment type="similarity">
    <text evidence="2">Belongs to the RbfA family.</text>
</comment>
<dbReference type="PROSITE" id="PS01319">
    <property type="entry name" value="RBFA"/>
    <property type="match status" value="1"/>
</dbReference>
<accession>A0A2M8PWV4</accession>
<dbReference type="EMBL" id="PGTM01000053">
    <property type="protein sequence ID" value="PJF36446.1"/>
    <property type="molecule type" value="Genomic_DNA"/>
</dbReference>
<dbReference type="Proteomes" id="UP000228947">
    <property type="component" value="Unassembled WGS sequence"/>
</dbReference>
<dbReference type="GO" id="GO:0005829">
    <property type="term" value="C:cytosol"/>
    <property type="evidence" value="ECO:0007669"/>
    <property type="project" value="TreeGrafter"/>
</dbReference>
<keyword evidence="2" id="KW-0963">Cytoplasm</keyword>
<dbReference type="GO" id="GO:0030490">
    <property type="term" value="P:maturation of SSU-rRNA"/>
    <property type="evidence" value="ECO:0007669"/>
    <property type="project" value="UniProtKB-UniRule"/>
</dbReference>
<evidence type="ECO:0000313" key="4">
    <source>
        <dbReference type="EMBL" id="PJF42037.1"/>
    </source>
</evidence>
<dbReference type="InterPro" id="IPR020053">
    <property type="entry name" value="Ribosome-bd_factorA_CS"/>
</dbReference>
<dbReference type="PANTHER" id="PTHR33515">
    <property type="entry name" value="RIBOSOME-BINDING FACTOR A, CHLOROPLASTIC-RELATED"/>
    <property type="match status" value="1"/>
</dbReference>
<evidence type="ECO:0000256" key="2">
    <source>
        <dbReference type="HAMAP-Rule" id="MF_00003"/>
    </source>
</evidence>
<dbReference type="SUPFAM" id="SSF89919">
    <property type="entry name" value="Ribosome-binding factor A, RbfA"/>
    <property type="match status" value="1"/>
</dbReference>
<comment type="caution">
    <text evidence="4">The sequence shown here is derived from an EMBL/GenBank/DDBJ whole genome shotgun (WGS) entry which is preliminary data.</text>
</comment>
<dbReference type="InterPro" id="IPR000238">
    <property type="entry name" value="RbfA"/>
</dbReference>
<name>A0A2M8PWV4_9CHLR</name>
<proteinExistence type="inferred from homology"/>
<dbReference type="InterPro" id="IPR015946">
    <property type="entry name" value="KH_dom-like_a/b"/>
</dbReference>
<sequence>MTLKQERMADRIREILSELFLFEVSDPALQGLTVTEVVLDRELEYANIYVNALGDEDRAESVMAGLRRAHGFLRRELASRIRLRRAPELRFHWDETLSRAARIEALLDSLKIPPTEPEKDKD</sequence>
<comment type="subcellular location">
    <subcellularLocation>
        <location evidence="2">Cytoplasm</location>
    </subcellularLocation>
</comment>
<dbReference type="GO" id="GO:0043024">
    <property type="term" value="F:ribosomal small subunit binding"/>
    <property type="evidence" value="ECO:0007669"/>
    <property type="project" value="TreeGrafter"/>
</dbReference>
<evidence type="ECO:0000313" key="6">
    <source>
        <dbReference type="Proteomes" id="UP000229681"/>
    </source>
</evidence>
<dbReference type="AlphaFoldDB" id="A0A2M8PWV4"/>
<comment type="subunit">
    <text evidence="2">Monomer. Binds 30S ribosomal subunits, but not 50S ribosomal subunits or 70S ribosomes.</text>
</comment>
<dbReference type="HAMAP" id="MF_00003">
    <property type="entry name" value="RbfA"/>
    <property type="match status" value="1"/>
</dbReference>
<accession>A0A2M8PFX7</accession>
<dbReference type="Gene3D" id="3.30.300.20">
    <property type="match status" value="1"/>
</dbReference>
<dbReference type="InterPro" id="IPR023799">
    <property type="entry name" value="RbfA_dom_sf"/>
</dbReference>
<reference evidence="5 6" key="1">
    <citation type="submission" date="2017-11" db="EMBL/GenBank/DDBJ databases">
        <title>Evolution of Phototrophy in the Chloroflexi Phylum Driven by Horizontal Gene Transfer.</title>
        <authorList>
            <person name="Ward L.M."/>
            <person name="Hemp J."/>
            <person name="Shih P.M."/>
            <person name="Mcglynn S.E."/>
            <person name="Fischer W."/>
        </authorList>
    </citation>
    <scope>NUCLEOTIDE SEQUENCE [LARGE SCALE GENOMIC DNA]</scope>
    <source>
        <strain evidence="4">CP1_1M</strain>
        <strain evidence="3">JP3_13</strain>
    </source>
</reference>
<comment type="function">
    <text evidence="2">One of several proteins that assist in the late maturation steps of the functional core of the 30S ribosomal subunit. Associates with free 30S ribosomal subunits (but not with 30S subunits that are part of 70S ribosomes or polysomes). Required for efficient processing of 16S rRNA. May interact with the 5'-terminal helix region of 16S rRNA.</text>
</comment>